<protein>
    <submittedName>
        <fullName evidence="1">Uncharacterized protein</fullName>
    </submittedName>
</protein>
<reference evidence="1 2" key="1">
    <citation type="submission" date="2023-03" db="EMBL/GenBank/DDBJ databases">
        <title>WGS of Gossypium arboreum.</title>
        <authorList>
            <person name="Yu D."/>
        </authorList>
    </citation>
    <scope>NUCLEOTIDE SEQUENCE [LARGE SCALE GENOMIC DNA]</scope>
    <source>
        <tissue evidence="1">Leaf</tissue>
    </source>
</reference>
<evidence type="ECO:0000313" key="2">
    <source>
        <dbReference type="Proteomes" id="UP001358586"/>
    </source>
</evidence>
<dbReference type="Proteomes" id="UP001358586">
    <property type="component" value="Chromosome 8"/>
</dbReference>
<keyword evidence="2" id="KW-1185">Reference proteome</keyword>
<proteinExistence type="predicted"/>
<dbReference type="EMBL" id="JARKNE010000008">
    <property type="protein sequence ID" value="KAK5812818.1"/>
    <property type="molecule type" value="Genomic_DNA"/>
</dbReference>
<sequence>MDIGGMGDQYNYKESLSLVNGDSTSHWSYDGDYGRQECSYEHPYGSYGYATKMGSYDQRWLDNCPSHDSYSPYYYLKSNTESDKYMANPSLTTWVGILEESMSLCQAIMSFMSKMFEQILEVI</sequence>
<organism evidence="1 2">
    <name type="scientific">Gossypium arboreum</name>
    <name type="common">Tree cotton</name>
    <name type="synonym">Gossypium nanking</name>
    <dbReference type="NCBI Taxonomy" id="29729"/>
    <lineage>
        <taxon>Eukaryota</taxon>
        <taxon>Viridiplantae</taxon>
        <taxon>Streptophyta</taxon>
        <taxon>Embryophyta</taxon>
        <taxon>Tracheophyta</taxon>
        <taxon>Spermatophyta</taxon>
        <taxon>Magnoliopsida</taxon>
        <taxon>eudicotyledons</taxon>
        <taxon>Gunneridae</taxon>
        <taxon>Pentapetalae</taxon>
        <taxon>rosids</taxon>
        <taxon>malvids</taxon>
        <taxon>Malvales</taxon>
        <taxon>Malvaceae</taxon>
        <taxon>Malvoideae</taxon>
        <taxon>Gossypium</taxon>
    </lineage>
</organism>
<name>A0ABR0P2H1_GOSAR</name>
<evidence type="ECO:0000313" key="1">
    <source>
        <dbReference type="EMBL" id="KAK5812818.1"/>
    </source>
</evidence>
<gene>
    <name evidence="1" type="ORF">PVK06_028260</name>
</gene>
<comment type="caution">
    <text evidence="1">The sequence shown here is derived from an EMBL/GenBank/DDBJ whole genome shotgun (WGS) entry which is preliminary data.</text>
</comment>
<accession>A0ABR0P2H1</accession>